<reference evidence="4" key="1">
    <citation type="submission" date="2019-09" db="EMBL/GenBank/DDBJ databases">
        <title>Characterisation of the sponge microbiome using genome-centric metagenomics.</title>
        <authorList>
            <person name="Engelberts J.P."/>
            <person name="Robbins S.J."/>
            <person name="De Goeij J.M."/>
            <person name="Aranda M."/>
            <person name="Bell S.C."/>
            <person name="Webster N.S."/>
        </authorList>
    </citation>
    <scope>NUCLEOTIDE SEQUENCE</scope>
    <source>
        <strain evidence="4">SB0662_bin_9</strain>
    </source>
</reference>
<dbReference type="AlphaFoldDB" id="A0A6B1DUE4"/>
<dbReference type="PANTHER" id="PTHR10366:SF564">
    <property type="entry name" value="STEROL-4-ALPHA-CARBOXYLATE 3-DEHYDROGENASE, DECARBOXYLATING"/>
    <property type="match status" value="1"/>
</dbReference>
<dbReference type="InterPro" id="IPR001509">
    <property type="entry name" value="Epimerase_deHydtase"/>
</dbReference>
<sequence>MKILITGASGYFCEELIAQLSLAGHELRLSDIVHMETEHEFVNCSVTEFGALALAMEGVDAVFHTVVGGRRYPPDSPVNRAHTGVEHFNTTVMGTFNILQLAGEMGIGRVVMIGSEAARGQRIPPTDWEVCDEWTPARPDYVYALAKYVMEPISEYATRIDGVETAVLRNAWFGAANGKSVTRMGTSLLFQRSALRRDLVRAGVLAIEKENLGHEVFLLSGSTEFTKEDVPELRTDPRAVVERYYPGACDKLAEYGDGNELQQLFDSRNLWKIDDITHSRKVLGWEPTYNFRNFYDGLMADAFPKDYMFREMVTTGTDADKAIFL</sequence>
<organism evidence="4">
    <name type="scientific">Caldilineaceae bacterium SB0662_bin_9</name>
    <dbReference type="NCBI Taxonomy" id="2605258"/>
    <lineage>
        <taxon>Bacteria</taxon>
        <taxon>Bacillati</taxon>
        <taxon>Chloroflexota</taxon>
        <taxon>Caldilineae</taxon>
        <taxon>Caldilineales</taxon>
        <taxon>Caldilineaceae</taxon>
    </lineage>
</organism>
<protein>
    <submittedName>
        <fullName evidence="4">NAD(P)-dependent oxidoreductase</fullName>
    </submittedName>
</protein>
<evidence type="ECO:0000313" key="4">
    <source>
        <dbReference type="EMBL" id="MYD89994.1"/>
    </source>
</evidence>
<comment type="caution">
    <text evidence="4">The sequence shown here is derived from an EMBL/GenBank/DDBJ whole genome shotgun (WGS) entry which is preliminary data.</text>
</comment>
<comment type="similarity">
    <text evidence="2">Belongs to the NAD(P)-dependent epimerase/dehydratase family. Dihydroflavonol-4-reductase subfamily.</text>
</comment>
<dbReference type="Pfam" id="PF01370">
    <property type="entry name" value="Epimerase"/>
    <property type="match status" value="1"/>
</dbReference>
<dbReference type="InterPro" id="IPR050425">
    <property type="entry name" value="NAD(P)_dehydrat-like"/>
</dbReference>
<dbReference type="PANTHER" id="PTHR10366">
    <property type="entry name" value="NAD DEPENDENT EPIMERASE/DEHYDRATASE"/>
    <property type="match status" value="1"/>
</dbReference>
<proteinExistence type="inferred from homology"/>
<gene>
    <name evidence="4" type="ORF">F4Y08_06595</name>
</gene>
<dbReference type="InterPro" id="IPR036291">
    <property type="entry name" value="NAD(P)-bd_dom_sf"/>
</dbReference>
<dbReference type="GO" id="GO:0016616">
    <property type="term" value="F:oxidoreductase activity, acting on the CH-OH group of donors, NAD or NADP as acceptor"/>
    <property type="evidence" value="ECO:0007669"/>
    <property type="project" value="TreeGrafter"/>
</dbReference>
<dbReference type="SUPFAM" id="SSF51735">
    <property type="entry name" value="NAD(P)-binding Rossmann-fold domains"/>
    <property type="match status" value="1"/>
</dbReference>
<evidence type="ECO:0000259" key="3">
    <source>
        <dbReference type="Pfam" id="PF01370"/>
    </source>
</evidence>
<evidence type="ECO:0000256" key="2">
    <source>
        <dbReference type="ARBA" id="ARBA00023445"/>
    </source>
</evidence>
<name>A0A6B1DUE4_9CHLR</name>
<dbReference type="Gene3D" id="3.40.50.720">
    <property type="entry name" value="NAD(P)-binding Rossmann-like Domain"/>
    <property type="match status" value="1"/>
</dbReference>
<accession>A0A6B1DUE4</accession>
<dbReference type="EMBL" id="VXPY01000040">
    <property type="protein sequence ID" value="MYD89994.1"/>
    <property type="molecule type" value="Genomic_DNA"/>
</dbReference>
<evidence type="ECO:0000256" key="1">
    <source>
        <dbReference type="ARBA" id="ARBA00023002"/>
    </source>
</evidence>
<keyword evidence="1" id="KW-0560">Oxidoreductase</keyword>
<feature type="domain" description="NAD-dependent epimerase/dehydratase" evidence="3">
    <location>
        <begin position="3"/>
        <end position="176"/>
    </location>
</feature>